<dbReference type="Gene3D" id="1.20.1250.20">
    <property type="entry name" value="MFS general substrate transporter like domains"/>
    <property type="match status" value="2"/>
</dbReference>
<dbReference type="Proteomes" id="UP000663852">
    <property type="component" value="Unassembled WGS sequence"/>
</dbReference>
<dbReference type="GO" id="GO:0016020">
    <property type="term" value="C:membrane"/>
    <property type="evidence" value="ECO:0007669"/>
    <property type="project" value="UniProtKB-SubCell"/>
</dbReference>
<feature type="transmembrane region" description="Helical" evidence="5">
    <location>
        <begin position="179"/>
        <end position="200"/>
    </location>
</feature>
<name>A0A814AI03_ADIRI</name>
<organism evidence="7 9">
    <name type="scientific">Adineta ricciae</name>
    <name type="common">Rotifer</name>
    <dbReference type="NCBI Taxonomy" id="249248"/>
    <lineage>
        <taxon>Eukaryota</taxon>
        <taxon>Metazoa</taxon>
        <taxon>Spiralia</taxon>
        <taxon>Gnathifera</taxon>
        <taxon>Rotifera</taxon>
        <taxon>Eurotatoria</taxon>
        <taxon>Bdelloidea</taxon>
        <taxon>Adinetida</taxon>
        <taxon>Adinetidae</taxon>
        <taxon>Adineta</taxon>
    </lineage>
</organism>
<protein>
    <recommendedName>
        <fullName evidence="6">Major facilitator superfamily (MFS) profile domain-containing protein</fullName>
    </recommendedName>
</protein>
<dbReference type="GO" id="GO:0022857">
    <property type="term" value="F:transmembrane transporter activity"/>
    <property type="evidence" value="ECO:0007669"/>
    <property type="project" value="InterPro"/>
</dbReference>
<proteinExistence type="predicted"/>
<dbReference type="InterPro" id="IPR020846">
    <property type="entry name" value="MFS_dom"/>
</dbReference>
<feature type="transmembrane region" description="Helical" evidence="5">
    <location>
        <begin position="156"/>
        <end position="173"/>
    </location>
</feature>
<evidence type="ECO:0000313" key="8">
    <source>
        <dbReference type="EMBL" id="CAF1188412.1"/>
    </source>
</evidence>
<keyword evidence="4 5" id="KW-0472">Membrane</keyword>
<evidence type="ECO:0000256" key="3">
    <source>
        <dbReference type="ARBA" id="ARBA00022989"/>
    </source>
</evidence>
<dbReference type="PANTHER" id="PTHR10924:SF6">
    <property type="entry name" value="SOLUTE CARRIER FAMILY 49 MEMBER A3"/>
    <property type="match status" value="1"/>
</dbReference>
<dbReference type="SUPFAM" id="SSF103473">
    <property type="entry name" value="MFS general substrate transporter"/>
    <property type="match status" value="1"/>
</dbReference>
<comment type="subcellular location">
    <subcellularLocation>
        <location evidence="1">Membrane</location>
        <topology evidence="1">Multi-pass membrane protein</topology>
    </subcellularLocation>
</comment>
<dbReference type="Proteomes" id="UP000663828">
    <property type="component" value="Unassembled WGS sequence"/>
</dbReference>
<dbReference type="InterPro" id="IPR049680">
    <property type="entry name" value="FLVCR1-2_SLC49-like"/>
</dbReference>
<evidence type="ECO:0000256" key="2">
    <source>
        <dbReference type="ARBA" id="ARBA00022692"/>
    </source>
</evidence>
<evidence type="ECO:0000256" key="4">
    <source>
        <dbReference type="ARBA" id="ARBA00023136"/>
    </source>
</evidence>
<feature type="transmembrane region" description="Helical" evidence="5">
    <location>
        <begin position="83"/>
        <end position="103"/>
    </location>
</feature>
<dbReference type="Pfam" id="PF07690">
    <property type="entry name" value="MFS_1"/>
    <property type="match status" value="1"/>
</dbReference>
<reference evidence="7" key="1">
    <citation type="submission" date="2021-02" db="EMBL/GenBank/DDBJ databases">
        <authorList>
            <person name="Nowell W R."/>
        </authorList>
    </citation>
    <scope>NUCLEOTIDE SEQUENCE</scope>
</reference>
<feature type="transmembrane region" description="Helical" evidence="5">
    <location>
        <begin position="323"/>
        <end position="345"/>
    </location>
</feature>
<feature type="transmembrane region" description="Helical" evidence="5">
    <location>
        <begin position="270"/>
        <end position="289"/>
    </location>
</feature>
<feature type="transmembrane region" description="Helical" evidence="5">
    <location>
        <begin position="56"/>
        <end position="76"/>
    </location>
</feature>
<evidence type="ECO:0000256" key="5">
    <source>
        <dbReference type="SAM" id="Phobius"/>
    </source>
</evidence>
<evidence type="ECO:0000259" key="6">
    <source>
        <dbReference type="PROSITE" id="PS50850"/>
    </source>
</evidence>
<evidence type="ECO:0000256" key="1">
    <source>
        <dbReference type="ARBA" id="ARBA00004141"/>
    </source>
</evidence>
<dbReference type="AlphaFoldDB" id="A0A814AI03"/>
<keyword evidence="9" id="KW-1185">Reference proteome</keyword>
<dbReference type="OrthoDB" id="422206at2759"/>
<dbReference type="EMBL" id="CAJNOR010000438">
    <property type="protein sequence ID" value="CAF0914844.1"/>
    <property type="molecule type" value="Genomic_DNA"/>
</dbReference>
<dbReference type="InterPro" id="IPR011701">
    <property type="entry name" value="MFS"/>
</dbReference>
<dbReference type="EMBL" id="CAJNOJ010000141">
    <property type="protein sequence ID" value="CAF1188412.1"/>
    <property type="molecule type" value="Genomic_DNA"/>
</dbReference>
<feature type="transmembrane region" description="Helical" evidence="5">
    <location>
        <begin position="357"/>
        <end position="379"/>
    </location>
</feature>
<feature type="transmembrane region" description="Helical" evidence="5">
    <location>
        <begin position="399"/>
        <end position="418"/>
    </location>
</feature>
<keyword evidence="3 5" id="KW-1133">Transmembrane helix</keyword>
<accession>A0A814AI03</accession>
<keyword evidence="2 5" id="KW-0812">Transmembrane</keyword>
<feature type="transmembrane region" description="Helical" evidence="5">
    <location>
        <begin position="16"/>
        <end position="36"/>
    </location>
</feature>
<feature type="transmembrane region" description="Helical" evidence="5">
    <location>
        <begin position="109"/>
        <end position="135"/>
    </location>
</feature>
<feature type="transmembrane region" description="Helical" evidence="5">
    <location>
        <begin position="233"/>
        <end position="258"/>
    </location>
</feature>
<dbReference type="PROSITE" id="PS50850">
    <property type="entry name" value="MFS"/>
    <property type="match status" value="1"/>
</dbReference>
<evidence type="ECO:0000313" key="7">
    <source>
        <dbReference type="EMBL" id="CAF0914844.1"/>
    </source>
</evidence>
<dbReference type="PANTHER" id="PTHR10924">
    <property type="entry name" value="MAJOR FACILITATOR SUPERFAMILY PROTEIN-RELATED"/>
    <property type="match status" value="1"/>
</dbReference>
<comment type="caution">
    <text evidence="7">The sequence shown here is derived from an EMBL/GenBank/DDBJ whole genome shotgun (WGS) entry which is preliminary data.</text>
</comment>
<evidence type="ECO:0000313" key="9">
    <source>
        <dbReference type="Proteomes" id="UP000663828"/>
    </source>
</evidence>
<feature type="domain" description="Major facilitator superfamily (MFS) profile" evidence="6">
    <location>
        <begin position="18"/>
        <end position="422"/>
    </location>
</feature>
<sequence>MAELEAINYRVYRARWFQLFIFVLATFTNAIHNMTFAPIQSQTSTFYDLTTLQVNVLAIVFQFLYVVGTILSFWLYRVLSVRTVILIGSLLNLGTFIRLFSLISPSNGYPALIIGQIFPAIATPLFINITPLFAARWFPPKQRDVATAISSMSNPLGLAVGSLLPSLIVSNGYTSIDFFILLIVEAGFSALVALIVIFLFRSEPPTPPSSSVEHHTKINLRTDVINLLKNRHYLILLFSFSLGLALFSALVALLYQIIQPVGYTSDDAGIFGAVIILSGLTSAFLVGIIMDRTHAYRFILKALLIGACASSLYFVLILQPNQYYPLAVSIGLMGFFLLPLLPVAFECAVECTYPISAEWSTGMLMCLGNIFGGVFIFVLDALLKLDPLSTSPLVFTPTSVFILCCCVISAVVLLTYRGPYLRLEDERRLASTINT</sequence>
<dbReference type="InterPro" id="IPR036259">
    <property type="entry name" value="MFS_trans_sf"/>
</dbReference>
<feature type="transmembrane region" description="Helical" evidence="5">
    <location>
        <begin position="298"/>
        <end position="317"/>
    </location>
</feature>
<gene>
    <name evidence="8" type="ORF">EDS130_LOCUS24658</name>
    <name evidence="7" type="ORF">XAT740_LOCUS8724</name>
</gene>